<evidence type="ECO:0000256" key="5">
    <source>
        <dbReference type="ARBA" id="ARBA00022692"/>
    </source>
</evidence>
<evidence type="ECO:0000256" key="3">
    <source>
        <dbReference type="ARBA" id="ARBA00004856"/>
    </source>
</evidence>
<comment type="function">
    <text evidence="1">May be specifically involved in the processing, transport, and/or maturation of the MADH beta-subunit.</text>
</comment>
<evidence type="ECO:0000313" key="10">
    <source>
        <dbReference type="EMBL" id="QFI63640.1"/>
    </source>
</evidence>
<name>A0A5P6NC82_9SPHN</name>
<dbReference type="GO" id="GO:0030416">
    <property type="term" value="P:methylamine metabolic process"/>
    <property type="evidence" value="ECO:0007669"/>
    <property type="project" value="InterPro"/>
</dbReference>
<keyword evidence="6 8" id="KW-1133">Transmembrane helix</keyword>
<evidence type="ECO:0000256" key="6">
    <source>
        <dbReference type="ARBA" id="ARBA00022989"/>
    </source>
</evidence>
<sequence length="255" mass="27843">MSAGIGSADGGKTARLYRMVMDKHVCPYGTKSKWLLEREGFVVEDNWLTTREQTNAFKAEHGVATTPQAFIGGRRIGGYSELRAYFGRSDATDDETSYTPVIAVFAVGAALAITLSLYVFEAAFTVRTAEWFVAFSMAMLAMLKLQDVEQFSTMFVGYDLLGQRWVPYAYAYPFLEAGAAVLMAGRQLPWLSIPIALTIGTIGTVSVFYAVYIQKRSIKCACVGGSGNVPLGFVSLTENLAMVGMGIWMLLRPAV</sequence>
<dbReference type="InterPro" id="IPR036249">
    <property type="entry name" value="Thioredoxin-like_sf"/>
</dbReference>
<evidence type="ECO:0000256" key="4">
    <source>
        <dbReference type="ARBA" id="ARBA00019078"/>
    </source>
</evidence>
<dbReference type="PROSITE" id="PS51354">
    <property type="entry name" value="GLUTAREDOXIN_2"/>
    <property type="match status" value="1"/>
</dbReference>
<reference evidence="11" key="1">
    <citation type="submission" date="2018-09" db="EMBL/GenBank/DDBJ databases">
        <title>Nocardia yunnanensis sp. nov., an actinomycete isolated from a soil sample.</title>
        <authorList>
            <person name="Zhang J."/>
        </authorList>
    </citation>
    <scope>NUCLEOTIDE SEQUENCE [LARGE SCALE GENOMIC DNA]</scope>
    <source>
        <strain evidence="11">21-3</strain>
    </source>
</reference>
<dbReference type="PRINTS" id="PR00160">
    <property type="entry name" value="GLUTAREDOXIN"/>
</dbReference>
<dbReference type="Pfam" id="PF07291">
    <property type="entry name" value="MauE"/>
    <property type="match status" value="1"/>
</dbReference>
<dbReference type="RefSeq" id="WP_151885797.1">
    <property type="nucleotide sequence ID" value="NZ_CP032228.1"/>
</dbReference>
<feature type="domain" description="Methylamine utilisation protein MauE" evidence="9">
    <location>
        <begin position="125"/>
        <end position="251"/>
    </location>
</feature>
<evidence type="ECO:0000313" key="11">
    <source>
        <dbReference type="Proteomes" id="UP000325385"/>
    </source>
</evidence>
<dbReference type="InterPro" id="IPR014025">
    <property type="entry name" value="Glutaredoxin_subgr"/>
</dbReference>
<gene>
    <name evidence="10" type="ORF">D0Y83_10480</name>
</gene>
<evidence type="ECO:0000256" key="1">
    <source>
        <dbReference type="ARBA" id="ARBA00003475"/>
    </source>
</evidence>
<keyword evidence="5 8" id="KW-0812">Transmembrane</keyword>
<dbReference type="GO" id="GO:0016020">
    <property type="term" value="C:membrane"/>
    <property type="evidence" value="ECO:0007669"/>
    <property type="project" value="UniProtKB-SubCell"/>
</dbReference>
<comment type="subcellular location">
    <subcellularLocation>
        <location evidence="2">Membrane</location>
        <topology evidence="2">Multi-pass membrane protein</topology>
    </subcellularLocation>
</comment>
<evidence type="ECO:0000259" key="9">
    <source>
        <dbReference type="Pfam" id="PF07291"/>
    </source>
</evidence>
<proteinExistence type="predicted"/>
<dbReference type="AlphaFoldDB" id="A0A5P6NC82"/>
<organism evidence="10 11">
    <name type="scientific">Qipengyuania flava</name>
    <dbReference type="NCBI Taxonomy" id="192812"/>
    <lineage>
        <taxon>Bacteria</taxon>
        <taxon>Pseudomonadati</taxon>
        <taxon>Pseudomonadota</taxon>
        <taxon>Alphaproteobacteria</taxon>
        <taxon>Sphingomonadales</taxon>
        <taxon>Erythrobacteraceae</taxon>
        <taxon>Qipengyuania</taxon>
    </lineage>
</organism>
<comment type="pathway">
    <text evidence="3">One-carbon metabolism; methylamine degradation.</text>
</comment>
<accession>A0A5P6NC82</accession>
<feature type="transmembrane region" description="Helical" evidence="8">
    <location>
        <begin position="232"/>
        <end position="251"/>
    </location>
</feature>
<evidence type="ECO:0000256" key="7">
    <source>
        <dbReference type="ARBA" id="ARBA00023136"/>
    </source>
</evidence>
<dbReference type="EMBL" id="CP032228">
    <property type="protein sequence ID" value="QFI63640.1"/>
    <property type="molecule type" value="Genomic_DNA"/>
</dbReference>
<dbReference type="Gene3D" id="3.40.30.10">
    <property type="entry name" value="Glutaredoxin"/>
    <property type="match status" value="1"/>
</dbReference>
<dbReference type="SUPFAM" id="SSF52833">
    <property type="entry name" value="Thioredoxin-like"/>
    <property type="match status" value="1"/>
</dbReference>
<feature type="transmembrane region" description="Helical" evidence="8">
    <location>
        <begin position="98"/>
        <end position="120"/>
    </location>
</feature>
<protein>
    <recommendedName>
        <fullName evidence="4">Methylamine utilization protein MauE</fullName>
    </recommendedName>
</protein>
<feature type="transmembrane region" description="Helical" evidence="8">
    <location>
        <begin position="165"/>
        <end position="184"/>
    </location>
</feature>
<evidence type="ECO:0000256" key="8">
    <source>
        <dbReference type="SAM" id="Phobius"/>
    </source>
</evidence>
<feature type="transmembrane region" description="Helical" evidence="8">
    <location>
        <begin position="191"/>
        <end position="212"/>
    </location>
</feature>
<evidence type="ECO:0000256" key="2">
    <source>
        <dbReference type="ARBA" id="ARBA00004141"/>
    </source>
</evidence>
<dbReference type="Proteomes" id="UP000325385">
    <property type="component" value="Chromosome"/>
</dbReference>
<dbReference type="GeneID" id="69697730"/>
<keyword evidence="7 8" id="KW-0472">Membrane</keyword>
<dbReference type="InterPro" id="IPR009908">
    <property type="entry name" value="Methylamine_util_MauE"/>
</dbReference>